<dbReference type="Gene3D" id="3.40.50.1820">
    <property type="entry name" value="alpha/beta hydrolase"/>
    <property type="match status" value="1"/>
</dbReference>
<keyword evidence="3" id="KW-1185">Reference proteome</keyword>
<name>A0A4Q9PVF7_9APHY</name>
<dbReference type="PANTHER" id="PTHR43194:SF2">
    <property type="entry name" value="PEROXISOMAL MEMBRANE PROTEIN LPX1"/>
    <property type="match status" value="1"/>
</dbReference>
<reference evidence="2 3" key="1">
    <citation type="submission" date="2019-01" db="EMBL/GenBank/DDBJ databases">
        <title>Draft genome sequences of three monokaryotic isolates of the white-rot basidiomycete fungus Dichomitus squalens.</title>
        <authorList>
            <consortium name="DOE Joint Genome Institute"/>
            <person name="Lopez S.C."/>
            <person name="Andreopoulos B."/>
            <person name="Pangilinan J."/>
            <person name="Lipzen A."/>
            <person name="Riley R."/>
            <person name="Ahrendt S."/>
            <person name="Ng V."/>
            <person name="Barry K."/>
            <person name="Daum C."/>
            <person name="Grigoriev I.V."/>
            <person name="Hilden K.S."/>
            <person name="Makela M.R."/>
            <person name="de Vries R.P."/>
        </authorList>
    </citation>
    <scope>NUCLEOTIDE SEQUENCE [LARGE SCALE GENOMIC DNA]</scope>
    <source>
        <strain evidence="2 3">CBS 464.89</strain>
    </source>
</reference>
<dbReference type="PANTHER" id="PTHR43194">
    <property type="entry name" value="HYDROLASE ALPHA/BETA FOLD FAMILY"/>
    <property type="match status" value="1"/>
</dbReference>
<proteinExistence type="predicted"/>
<dbReference type="InterPro" id="IPR029058">
    <property type="entry name" value="AB_hydrolase_fold"/>
</dbReference>
<dbReference type="Proteomes" id="UP000292082">
    <property type="component" value="Unassembled WGS sequence"/>
</dbReference>
<dbReference type="GO" id="GO:0016787">
    <property type="term" value="F:hydrolase activity"/>
    <property type="evidence" value="ECO:0007669"/>
    <property type="project" value="UniProtKB-KW"/>
</dbReference>
<dbReference type="InterPro" id="IPR000073">
    <property type="entry name" value="AB_hydrolase_1"/>
</dbReference>
<organism evidence="2 3">
    <name type="scientific">Dichomitus squalens</name>
    <dbReference type="NCBI Taxonomy" id="114155"/>
    <lineage>
        <taxon>Eukaryota</taxon>
        <taxon>Fungi</taxon>
        <taxon>Dikarya</taxon>
        <taxon>Basidiomycota</taxon>
        <taxon>Agaricomycotina</taxon>
        <taxon>Agaricomycetes</taxon>
        <taxon>Polyporales</taxon>
        <taxon>Polyporaceae</taxon>
        <taxon>Dichomitus</taxon>
    </lineage>
</organism>
<evidence type="ECO:0000313" key="3">
    <source>
        <dbReference type="Proteomes" id="UP000292082"/>
    </source>
</evidence>
<evidence type="ECO:0000259" key="1">
    <source>
        <dbReference type="Pfam" id="PF12697"/>
    </source>
</evidence>
<dbReference type="AlphaFoldDB" id="A0A4Q9PVF7"/>
<sequence length="452" mass="51131">MAPPEPHASLARPSTAAVVPHRSVHPRRLAALEPPPVTLGNYPLLPHSRNGYFFADFHVQTHVFPAAFPRCPSGIWSPPPLRESPEERKRRIHEVVALSSALKEAQEQGRDSRVPLRQVYWTVANRYFRRSCPTTSGLTLVFLHGIGGHKETWEPTLKRLLELSATGNSAFTIDEIWALECVQHGDSGLLNEQVMGDTFDCAEYARDATNFLLSYLPECTNLAPGLLPTNLPRVPERETLQRKSNGVCGRTIVGIGHSIGACSLVYPAVEYPALFSSLILVESFTIPEFIKHQDAHRRNEALSLSRRYVWSSREDAEQYLLKSPYYRDWDARVLKKFIQYGLVDLPGGGVRTKTHPFLESLMYFERRVVYETWELLESIDPSIPMHWVWGGRSGRQGGQSVQAQTTFRRGPNSTNDYHSDVGHLFPQEAPDLLASDIHRFLLNTYRVGRSRL</sequence>
<evidence type="ECO:0000313" key="2">
    <source>
        <dbReference type="EMBL" id="TBU58563.1"/>
    </source>
</evidence>
<gene>
    <name evidence="2" type="ORF">BD310DRAFT_926865</name>
</gene>
<dbReference type="SUPFAM" id="SSF53474">
    <property type="entry name" value="alpha/beta-Hydrolases"/>
    <property type="match status" value="1"/>
</dbReference>
<dbReference type="Pfam" id="PF12697">
    <property type="entry name" value="Abhydrolase_6"/>
    <property type="match status" value="1"/>
</dbReference>
<accession>A0A4Q9PVF7</accession>
<dbReference type="InterPro" id="IPR050228">
    <property type="entry name" value="Carboxylesterase_BioH"/>
</dbReference>
<keyword evidence="2" id="KW-0378">Hydrolase</keyword>
<feature type="domain" description="AB hydrolase-1" evidence="1">
    <location>
        <begin position="140"/>
        <end position="434"/>
    </location>
</feature>
<protein>
    <submittedName>
        <fullName evidence="2">Alpha/beta hydrolase family-domain-containing protein</fullName>
    </submittedName>
</protein>
<dbReference type="EMBL" id="ML145123">
    <property type="protein sequence ID" value="TBU58563.1"/>
    <property type="molecule type" value="Genomic_DNA"/>
</dbReference>